<dbReference type="AlphaFoldDB" id="A0A370UDS5"/>
<dbReference type="Gene3D" id="1.10.287.700">
    <property type="entry name" value="Helix hairpin bin"/>
    <property type="match status" value="1"/>
</dbReference>
<feature type="chain" id="PRO_5016678858" description="YtxH domain-containing protein" evidence="2">
    <location>
        <begin position="22"/>
        <end position="101"/>
    </location>
</feature>
<dbReference type="EMBL" id="QKRA01000001">
    <property type="protein sequence ID" value="RDL45933.1"/>
    <property type="molecule type" value="Genomic_DNA"/>
</dbReference>
<dbReference type="RefSeq" id="WP_115466520.1">
    <property type="nucleotide sequence ID" value="NZ_QKRA01000001.1"/>
</dbReference>
<evidence type="ECO:0000256" key="1">
    <source>
        <dbReference type="SAM" id="MobiDB-lite"/>
    </source>
</evidence>
<comment type="caution">
    <text evidence="3">The sequence shown here is derived from an EMBL/GenBank/DDBJ whole genome shotgun (WGS) entry which is preliminary data.</text>
</comment>
<feature type="compositionally biased region" description="Acidic residues" evidence="1">
    <location>
        <begin position="91"/>
        <end position="101"/>
    </location>
</feature>
<dbReference type="Proteomes" id="UP000254326">
    <property type="component" value="Unassembled WGS sequence"/>
</dbReference>
<feature type="region of interest" description="Disordered" evidence="1">
    <location>
        <begin position="65"/>
        <end position="101"/>
    </location>
</feature>
<feature type="compositionally biased region" description="Basic and acidic residues" evidence="1">
    <location>
        <begin position="71"/>
        <end position="83"/>
    </location>
</feature>
<protein>
    <recommendedName>
        <fullName evidence="5">YtxH domain-containing protein</fullName>
    </recommendedName>
</protein>
<organism evidence="3 4">
    <name type="scientific">Marinomonas piezotolerans</name>
    <dbReference type="NCBI Taxonomy" id="2213058"/>
    <lineage>
        <taxon>Bacteria</taxon>
        <taxon>Pseudomonadati</taxon>
        <taxon>Pseudomonadota</taxon>
        <taxon>Gammaproteobacteria</taxon>
        <taxon>Oceanospirillales</taxon>
        <taxon>Oceanospirillaceae</taxon>
        <taxon>Marinomonas</taxon>
    </lineage>
</organism>
<evidence type="ECO:0008006" key="5">
    <source>
        <dbReference type="Google" id="ProtNLM"/>
    </source>
</evidence>
<sequence length="101" mass="10918">MKHIKIVFLAIFVAAAIPANANETIDSVRTTATDAADKTREVAGEVLEKSKEAGSKIWDKMKEVGSSAAEATRDGVDKLRSYTDETPCDVNTEDCPTEQSK</sequence>
<evidence type="ECO:0000313" key="3">
    <source>
        <dbReference type="EMBL" id="RDL45933.1"/>
    </source>
</evidence>
<evidence type="ECO:0000313" key="4">
    <source>
        <dbReference type="Proteomes" id="UP000254326"/>
    </source>
</evidence>
<evidence type="ECO:0000256" key="2">
    <source>
        <dbReference type="SAM" id="SignalP"/>
    </source>
</evidence>
<accession>A0A370UDS5</accession>
<dbReference type="OrthoDB" id="6106054at2"/>
<reference evidence="3 4" key="1">
    <citation type="submission" date="2018-06" db="EMBL/GenBank/DDBJ databases">
        <title>Marinomonas sp. YLB-05 draft genome sequence.</title>
        <authorList>
            <person name="Yu L."/>
            <person name="Tang X."/>
        </authorList>
    </citation>
    <scope>NUCLEOTIDE SEQUENCE [LARGE SCALE GENOMIC DNA]</scope>
    <source>
        <strain evidence="3 4">YLB-05</strain>
    </source>
</reference>
<name>A0A370UDS5_9GAMM</name>
<proteinExistence type="predicted"/>
<keyword evidence="4" id="KW-1185">Reference proteome</keyword>
<gene>
    <name evidence="3" type="ORF">DN730_02465</name>
</gene>
<keyword evidence="2" id="KW-0732">Signal</keyword>
<feature type="signal peptide" evidence="2">
    <location>
        <begin position="1"/>
        <end position="21"/>
    </location>
</feature>